<dbReference type="InterPro" id="IPR000917">
    <property type="entry name" value="Sulfatase_N"/>
</dbReference>
<dbReference type="InterPro" id="IPR017850">
    <property type="entry name" value="Alkaline_phosphatase_core_sf"/>
</dbReference>
<reference evidence="2 3" key="1">
    <citation type="submission" date="2022-02" db="EMBL/GenBank/DDBJ databases">
        <title>Paenibacillus sp. MBLB1776 Whole Genome Shotgun Sequencing.</title>
        <authorList>
            <person name="Hwang C.Y."/>
            <person name="Cho E.-S."/>
            <person name="Seo M.-J."/>
        </authorList>
    </citation>
    <scope>NUCLEOTIDE SEQUENCE [LARGE SCALE GENOMIC DNA]</scope>
    <source>
        <strain evidence="2 3">MBLB1776</strain>
    </source>
</reference>
<organism evidence="2 3">
    <name type="scientific">Paenibacillus aurantius</name>
    <dbReference type="NCBI Taxonomy" id="2918900"/>
    <lineage>
        <taxon>Bacteria</taxon>
        <taxon>Bacillati</taxon>
        <taxon>Bacillota</taxon>
        <taxon>Bacilli</taxon>
        <taxon>Bacillales</taxon>
        <taxon>Paenibacillaceae</taxon>
        <taxon>Paenibacillus</taxon>
    </lineage>
</organism>
<accession>A0AA96LBZ0</accession>
<dbReference type="AlphaFoldDB" id="A0AA96LBZ0"/>
<name>A0AA96LBZ0_9BACL</name>
<keyword evidence="3" id="KW-1185">Reference proteome</keyword>
<protein>
    <submittedName>
        <fullName evidence="2">Sulfatase</fullName>
    </submittedName>
</protein>
<dbReference type="Pfam" id="PF00884">
    <property type="entry name" value="Sulfatase"/>
    <property type="match status" value="1"/>
</dbReference>
<dbReference type="PANTHER" id="PTHR43751">
    <property type="entry name" value="SULFATASE"/>
    <property type="match status" value="1"/>
</dbReference>
<sequence>MNIVMISLDTLRASRLGCYGYRKPTSPYLDQFASEGVLFERAYAADIPTEVAHTGVFTGKLGLRTGIVSHGSSLTQLPKKEAWLPSILKNAGYTTAAVDNLYQLKEWFARGFRYYINSSGAQRNIDGRTVNELALPWIRQHKDEKFFLFLHYWDAHTPYVPPPEMVRPFYEEGRDPFDPHNRSMEAAYNHAAYPFFKHHHYDQLGPVTDADYLSALYDAEIRYLDDRLKELDEGLRAEGLYENTMVVLFGDHGESLTEHDIYWDHCGLYETTVNVPVLLRYPGKLPEGLRVKGLVQQVDLMPTLLEAAGVEVPPGLDGRSLWPAMEGKEEGTREEIYLSECAWQASRGVVTRDYKFIRTYDSGPFRRPPRELYQLTTDPDEASNVAERFPAIADHLEGKLRSWVEQVLNGREDPMREQLEVGLPFRNRIHDILVSYGLTWEDWMKDPRRERFDEASRQWKQQV</sequence>
<dbReference type="KEGG" id="paun:MJA45_17760"/>
<dbReference type="RefSeq" id="WP_315603242.1">
    <property type="nucleotide sequence ID" value="NZ_CP130318.1"/>
</dbReference>
<dbReference type="Gene3D" id="3.40.720.10">
    <property type="entry name" value="Alkaline Phosphatase, subunit A"/>
    <property type="match status" value="1"/>
</dbReference>
<dbReference type="CDD" id="cd16148">
    <property type="entry name" value="sulfatase_like"/>
    <property type="match status" value="1"/>
</dbReference>
<dbReference type="SUPFAM" id="SSF53649">
    <property type="entry name" value="Alkaline phosphatase-like"/>
    <property type="match status" value="1"/>
</dbReference>
<evidence type="ECO:0000313" key="2">
    <source>
        <dbReference type="EMBL" id="WNQ09470.1"/>
    </source>
</evidence>
<feature type="domain" description="Sulfatase N-terminal" evidence="1">
    <location>
        <begin position="2"/>
        <end position="310"/>
    </location>
</feature>
<gene>
    <name evidence="2" type="ORF">MJA45_17760</name>
</gene>
<dbReference type="Proteomes" id="UP001305702">
    <property type="component" value="Chromosome"/>
</dbReference>
<proteinExistence type="predicted"/>
<dbReference type="PANTHER" id="PTHR43751:SF3">
    <property type="entry name" value="SULFATASE N-TERMINAL DOMAIN-CONTAINING PROTEIN"/>
    <property type="match status" value="1"/>
</dbReference>
<evidence type="ECO:0000259" key="1">
    <source>
        <dbReference type="Pfam" id="PF00884"/>
    </source>
</evidence>
<evidence type="ECO:0000313" key="3">
    <source>
        <dbReference type="Proteomes" id="UP001305702"/>
    </source>
</evidence>
<dbReference type="InterPro" id="IPR052701">
    <property type="entry name" value="GAG_Ulvan_Degrading_Sulfatases"/>
</dbReference>
<dbReference type="EMBL" id="CP130318">
    <property type="protein sequence ID" value="WNQ09470.1"/>
    <property type="molecule type" value="Genomic_DNA"/>
</dbReference>